<organism evidence="1 2">
    <name type="scientific">Canna indica</name>
    <name type="common">Indian-shot</name>
    <dbReference type="NCBI Taxonomy" id="4628"/>
    <lineage>
        <taxon>Eukaryota</taxon>
        <taxon>Viridiplantae</taxon>
        <taxon>Streptophyta</taxon>
        <taxon>Embryophyta</taxon>
        <taxon>Tracheophyta</taxon>
        <taxon>Spermatophyta</taxon>
        <taxon>Magnoliopsida</taxon>
        <taxon>Liliopsida</taxon>
        <taxon>Zingiberales</taxon>
        <taxon>Cannaceae</taxon>
        <taxon>Canna</taxon>
    </lineage>
</organism>
<gene>
    <name evidence="1" type="ORF">Cni_G15232</name>
</gene>
<dbReference type="PANTHER" id="PTHR35510">
    <property type="entry name" value="DBH-LIKE MONOOXYGENASE"/>
    <property type="match status" value="1"/>
</dbReference>
<dbReference type="EMBL" id="CP136894">
    <property type="protein sequence ID" value="WOL06498.1"/>
    <property type="molecule type" value="Genomic_DNA"/>
</dbReference>
<reference evidence="1 2" key="1">
    <citation type="submission" date="2023-10" db="EMBL/GenBank/DDBJ databases">
        <title>Chromosome-scale genome assembly provides insights into flower coloration mechanisms of Canna indica.</title>
        <authorList>
            <person name="Li C."/>
        </authorList>
    </citation>
    <scope>NUCLEOTIDE SEQUENCE [LARGE SCALE GENOMIC DNA]</scope>
    <source>
        <tissue evidence="1">Flower</tissue>
    </source>
</reference>
<evidence type="ECO:0000313" key="1">
    <source>
        <dbReference type="EMBL" id="WOL06498.1"/>
    </source>
</evidence>
<protein>
    <submittedName>
        <fullName evidence="1">Uncharacterized protein</fullName>
    </submittedName>
</protein>
<keyword evidence="2" id="KW-1185">Reference proteome</keyword>
<name>A0AAQ3KD42_9LILI</name>
<accession>A0AAQ3KD42</accession>
<dbReference type="Proteomes" id="UP001327560">
    <property type="component" value="Chromosome 5"/>
</dbReference>
<evidence type="ECO:0000313" key="2">
    <source>
        <dbReference type="Proteomes" id="UP001327560"/>
    </source>
</evidence>
<dbReference type="AlphaFoldDB" id="A0AAQ3KD42"/>
<dbReference type="PANTHER" id="PTHR35510:SF1">
    <property type="entry name" value="DBH-LIKE MONOOXYGENASE"/>
    <property type="match status" value="1"/>
</dbReference>
<proteinExistence type="predicted"/>
<sequence length="231" mass="25332">MAECWRGQMKRKVLEEAYDEFSDFPLSSPAIKIRRLDADLPAIMEDSEPASTMVFDQGNISDGALPSLGSVASEDMSTYPSSNEERAIVLYKPVETPAILSSPPTNVSLSFSSDFINGLKNHVFEPGNRRFNEKDDNTYAKSSCLALVPWVPPEASTVTSGFSSSELGSELLQDPMEAEEAEASSMEVEEMRGQSTAYDVGVGGEGVQQWPQHCMCPQFLPNTASPIMWSW</sequence>